<comment type="subcellular location">
    <subcellularLocation>
        <location evidence="1">Cytoplasm</location>
    </subcellularLocation>
</comment>
<dbReference type="InterPro" id="IPR029058">
    <property type="entry name" value="AB_hydrolase_fold"/>
</dbReference>
<feature type="region of interest" description="Disordered" evidence="5">
    <location>
        <begin position="649"/>
        <end position="673"/>
    </location>
</feature>
<evidence type="ECO:0000256" key="4">
    <source>
        <dbReference type="ARBA" id="ARBA00023315"/>
    </source>
</evidence>
<dbReference type="ESTHER" id="rhoru-PHA">
    <property type="family name" value="PHA_synth_I"/>
</dbReference>
<reference evidence="7" key="2">
    <citation type="journal article" date="2000" name="Appl. Microbiol. Biotechnol.">
        <title>Sequence of PHA synthase gene from two strains of Rhodospirillum rubrum and in vivo substrate specificity of four PHA synthases across two heterologous expression systems.</title>
        <authorList>
            <person name="Clemente T."/>
            <person name="Shah D."/>
            <person name="Tran M."/>
            <person name="Stark D."/>
            <person name="Padgette S."/>
            <person name="Dennis D."/>
            <person name="Bruckener K."/>
            <person name="Steinbuchel A."/>
            <person name="Mitsky T."/>
        </authorList>
    </citation>
    <scope>NUCLEOTIDE SEQUENCE</scope>
    <source>
        <strain evidence="7">ATCC 25903</strain>
    </source>
</reference>
<dbReference type="Pfam" id="PF07167">
    <property type="entry name" value="PhaC_N"/>
    <property type="match status" value="1"/>
</dbReference>
<evidence type="ECO:0000256" key="2">
    <source>
        <dbReference type="ARBA" id="ARBA00022490"/>
    </source>
</evidence>
<dbReference type="InterPro" id="IPR051321">
    <property type="entry name" value="PHA/PHB_synthase"/>
</dbReference>
<evidence type="ECO:0000256" key="1">
    <source>
        <dbReference type="ARBA" id="ARBA00004496"/>
    </source>
</evidence>
<dbReference type="PANTHER" id="PTHR36837:SF5">
    <property type="entry name" value="POLY-3-HYDROXYBUTYRATE SYNTHASE"/>
    <property type="match status" value="1"/>
</dbReference>
<feature type="compositionally biased region" description="Basic and acidic residues" evidence="5">
    <location>
        <begin position="66"/>
        <end position="80"/>
    </location>
</feature>
<dbReference type="SMR" id="Q9RNU7"/>
<dbReference type="GO" id="GO:0016746">
    <property type="term" value="F:acyltransferase activity"/>
    <property type="evidence" value="ECO:0007669"/>
    <property type="project" value="UniProtKB-KW"/>
</dbReference>
<evidence type="ECO:0000313" key="7">
    <source>
        <dbReference type="EMBL" id="AAD53179.1"/>
    </source>
</evidence>
<accession>Q9RNU7</accession>
<feature type="region of interest" description="Disordered" evidence="5">
    <location>
        <begin position="104"/>
        <end position="128"/>
    </location>
</feature>
<evidence type="ECO:0000256" key="5">
    <source>
        <dbReference type="SAM" id="MobiDB-lite"/>
    </source>
</evidence>
<name>Q9RNU7_RHORU</name>
<keyword evidence="3" id="KW-0808">Transferase</keyword>
<feature type="region of interest" description="Disordered" evidence="5">
    <location>
        <begin position="50"/>
        <end position="80"/>
    </location>
</feature>
<dbReference type="EMBL" id="AF178117">
    <property type="protein sequence ID" value="AAD53179.1"/>
    <property type="molecule type" value="Genomic_DNA"/>
</dbReference>
<feature type="domain" description="Poly-beta-hydroxybutyrate polymerase N-terminal" evidence="6">
    <location>
        <begin position="184"/>
        <end position="355"/>
    </location>
</feature>
<dbReference type="NCBIfam" id="TIGR01838">
    <property type="entry name" value="PHA_synth_I"/>
    <property type="match status" value="1"/>
</dbReference>
<gene>
    <name evidence="7" type="primary">PHA C</name>
</gene>
<dbReference type="SUPFAM" id="SSF53474">
    <property type="entry name" value="alpha/beta-Hydrolases"/>
    <property type="match status" value="1"/>
</dbReference>
<proteinExistence type="predicted"/>
<organism evidence="7">
    <name type="scientific">Rhodospirillum rubrum</name>
    <dbReference type="NCBI Taxonomy" id="1085"/>
    <lineage>
        <taxon>Bacteria</taxon>
        <taxon>Pseudomonadati</taxon>
        <taxon>Pseudomonadota</taxon>
        <taxon>Alphaproteobacteria</taxon>
        <taxon>Rhodospirillales</taxon>
        <taxon>Rhodospirillaceae</taxon>
        <taxon>Rhodospirillum</taxon>
    </lineage>
</organism>
<dbReference type="GO" id="GO:0005737">
    <property type="term" value="C:cytoplasm"/>
    <property type="evidence" value="ECO:0007669"/>
    <property type="project" value="UniProtKB-SubCell"/>
</dbReference>
<keyword evidence="4" id="KW-0012">Acyltransferase</keyword>
<dbReference type="GO" id="GO:0042619">
    <property type="term" value="P:poly-hydroxybutyrate biosynthetic process"/>
    <property type="evidence" value="ECO:0007669"/>
    <property type="project" value="InterPro"/>
</dbReference>
<evidence type="ECO:0000259" key="6">
    <source>
        <dbReference type="Pfam" id="PF07167"/>
    </source>
</evidence>
<dbReference type="PANTHER" id="PTHR36837">
    <property type="entry name" value="POLY(3-HYDROXYALKANOATE) POLYMERASE SUBUNIT PHAC"/>
    <property type="match status" value="1"/>
</dbReference>
<keyword evidence="2" id="KW-0963">Cytoplasm</keyword>
<sequence>MFTTTNPTFIRPTAACPMFSCCPTWAARRSKPEPPWASWPWIILTPISAAASRPTGSPDRPWSGRPSEREGKTMTDTRAEADLTEVWRAWAAWGEKSRTMWATALGGAAPPSSPSPSGPDPAVGGGPAVGGDAARAFLEGVLRPSQPVLDAQAAWARDIAALCQAAAKRLRGEEAAPVIEPAGDDNRFKDDAWTKDPLFDTLKQGYLLTARLVATTLENSGGDPACRQRLAFYGRQVVDALAPTNFAATNPLVRRTALESGGKSLLNGLENLLRDLERGGGRLRPTMSDETAFEVGRTLAMTPGKVVFQNALMQLILYAPTTPKVHKRPLLVVPPWINKFYILDLTEKNSLIKYMVDQGFSVFVISWVNPDAGLAETRFEDYLSQGPLAAMEVMTEITGQRALGLVGYCIGGTLTACTLAVLAARRDHRVKSATLLTTLVDFSEPGELGVFIDPPLLDALDDQMARDGGLDGDLLSMAFNMLRDNDLIWSVFINNYLLGKTPAAFDLLYWNGDSTRMPAAMQRYYLREMYQKNKLVQPGGLTVLGHALDLRRIRTPVYLLSARDDHIAPWTSTFKATGLYGGPLRFVLAGSGHIAGVINPPAKARYGYWTNADTSLEAESWLEGATPHGGSWWPDWAAWAAGYAGPKVAARDPTKGPRPPLEDAPGSYVKVRI</sequence>
<dbReference type="InterPro" id="IPR010941">
    <property type="entry name" value="PhaC_N"/>
</dbReference>
<dbReference type="AlphaFoldDB" id="Q9RNU7"/>
<dbReference type="Gene3D" id="3.40.50.1820">
    <property type="entry name" value="alpha/beta hydrolase"/>
    <property type="match status" value="1"/>
</dbReference>
<dbReference type="InterPro" id="IPR010963">
    <property type="entry name" value="PHA_synth_I"/>
</dbReference>
<reference evidence="7" key="1">
    <citation type="submission" date="1999-08" db="EMBL/GenBank/DDBJ databases">
        <authorList>
            <person name="Clemente T.E."/>
            <person name="Mitsky T.A."/>
        </authorList>
    </citation>
    <scope>NUCLEOTIDE SEQUENCE</scope>
    <source>
        <strain evidence="7">ATCC 25903</strain>
    </source>
</reference>
<evidence type="ECO:0000256" key="3">
    <source>
        <dbReference type="ARBA" id="ARBA00022679"/>
    </source>
</evidence>
<protein>
    <submittedName>
        <fullName evidence="7">Polyhydroxyalkanoate synthase</fullName>
    </submittedName>
</protein>